<evidence type="ECO:0008006" key="4">
    <source>
        <dbReference type="Google" id="ProtNLM"/>
    </source>
</evidence>
<name>H6R759_NOCCG</name>
<feature type="transmembrane region" description="Helical" evidence="1">
    <location>
        <begin position="130"/>
        <end position="150"/>
    </location>
</feature>
<feature type="transmembrane region" description="Helical" evidence="1">
    <location>
        <begin position="12"/>
        <end position="34"/>
    </location>
</feature>
<keyword evidence="1" id="KW-0812">Transmembrane</keyword>
<dbReference type="eggNOG" id="COG1018">
    <property type="taxonomic scope" value="Bacteria"/>
</dbReference>
<evidence type="ECO:0000256" key="1">
    <source>
        <dbReference type="SAM" id="Phobius"/>
    </source>
</evidence>
<evidence type="ECO:0000313" key="3">
    <source>
        <dbReference type="Proteomes" id="UP000008190"/>
    </source>
</evidence>
<accession>H6R759</accession>
<organism evidence="2 3">
    <name type="scientific">Nocardia cyriacigeorgica (strain GUH-2)</name>
    <dbReference type="NCBI Taxonomy" id="1127134"/>
    <lineage>
        <taxon>Bacteria</taxon>
        <taxon>Bacillati</taxon>
        <taxon>Actinomycetota</taxon>
        <taxon>Actinomycetes</taxon>
        <taxon>Mycobacteriales</taxon>
        <taxon>Nocardiaceae</taxon>
        <taxon>Nocardia</taxon>
    </lineage>
</organism>
<proteinExistence type="predicted"/>
<feature type="transmembrane region" description="Helical" evidence="1">
    <location>
        <begin position="84"/>
        <end position="104"/>
    </location>
</feature>
<keyword evidence="1" id="KW-1133">Transmembrane helix</keyword>
<dbReference type="AlphaFoldDB" id="H6R759"/>
<dbReference type="EMBL" id="FO082843">
    <property type="protein sequence ID" value="CCF64778.1"/>
    <property type="molecule type" value="Genomic_DNA"/>
</dbReference>
<dbReference type="RefSeq" id="WP_014352230.1">
    <property type="nucleotide sequence ID" value="NC_016887.1"/>
</dbReference>
<protein>
    <recommendedName>
        <fullName evidence="4">DUF2269 domain-containing protein</fullName>
    </recommendedName>
</protein>
<dbReference type="Proteomes" id="UP000008190">
    <property type="component" value="Chromosome"/>
</dbReference>
<dbReference type="KEGG" id="ncy:NOCYR_4017"/>
<sequence>MLSPRGRKLALTVHVSSSVGWFGAVLTFLTLAIVGITSSDVQVVRAIDLVVRPLAWWVLVPLSVGSLLTGIVQSLGTPWGLVRHYWVLFKLMLNVVATAILILYTRTVDHYAAVAARPSSTLTELRAPTFVVHCAAAAMVLAGAMILAVFKPRGLTPYGLRARQAAAEGRVAR</sequence>
<evidence type="ECO:0000313" key="2">
    <source>
        <dbReference type="EMBL" id="CCF64778.1"/>
    </source>
</evidence>
<gene>
    <name evidence="2" type="ordered locus">NOCYR_4017</name>
</gene>
<reference evidence="2" key="2">
    <citation type="submission" date="2012-02" db="EMBL/GenBank/DDBJ databases">
        <authorList>
            <person name="Genoscope - CEA"/>
        </authorList>
    </citation>
    <scope>NUCLEOTIDE SEQUENCE</scope>
    <source>
        <strain evidence="2">GUH-2</strain>
    </source>
</reference>
<dbReference type="HOGENOM" id="CLU_114403_0_0_11"/>
<keyword evidence="3" id="KW-1185">Reference proteome</keyword>
<dbReference type="STRING" id="1127134.NOCYR_4017"/>
<reference evidence="2" key="1">
    <citation type="journal article" date="2012" name="J. Bacteriol.">
        <title>Genome sequence of the human- and animal-pathogenic strain Nocardia cyriacigeorgica GUH-2.</title>
        <authorList>
            <person name="Zoropogui A."/>
            <person name="Pujic P."/>
            <person name="Normand P."/>
            <person name="Barbe V."/>
            <person name="Beaman B."/>
            <person name="Beaman L."/>
            <person name="Boiron P."/>
            <person name="Colinon C."/>
            <person name="Deredjian A."/>
            <person name="Graindorge A."/>
            <person name="Mangenot S."/>
            <person name="Nazaret S."/>
            <person name="Neto M."/>
            <person name="Petit S."/>
            <person name="Roche D."/>
            <person name="Vallenet D."/>
            <person name="Rodriguez-Nava V."/>
            <person name="Richard Y."/>
            <person name="Cournoyer B."/>
            <person name="Blaha D."/>
        </authorList>
    </citation>
    <scope>NUCLEOTIDE SEQUENCE [LARGE SCALE GENOMIC DNA]</scope>
    <source>
        <strain evidence="2">GUH-2</strain>
    </source>
</reference>
<keyword evidence="1" id="KW-0472">Membrane</keyword>
<feature type="transmembrane region" description="Helical" evidence="1">
    <location>
        <begin position="54"/>
        <end position="72"/>
    </location>
</feature>